<proteinExistence type="predicted"/>
<gene>
    <name evidence="2" type="ORF">HNR32_000186</name>
</gene>
<dbReference type="AlphaFoldDB" id="A0A840UDB7"/>
<dbReference type="PANTHER" id="PTHR43384">
    <property type="entry name" value="SEPTUM SITE-DETERMINING PROTEIN MIND HOMOLOG, CHLOROPLASTIC-RELATED"/>
    <property type="match status" value="1"/>
</dbReference>
<sequence length="272" mass="31002">MNIDNQKKGIIVTVFSTASAVGKTLLSINMAAQLAYMGYKTCLVDMDLQFGDVGNYLNIESPVTIFDATDKLSKQGYVEIEEYLHNYSYKNVNFSVLLAPNKLEEAYNISTEHIKKCIENLQKKFEYVVVDTTSAFSEANLAVMDISTLVTFVGIVDFIPTIKNMKIGYDTMRNIGYDKHKIRLILNRSDSKTDISLDDVEKLLQEKFYHIIPNDFMQAQKSIADGIPLVAEDKESLIRDRVRQLVTKYMSKGNEPRQRDKTITSFVKNIFK</sequence>
<dbReference type="Pfam" id="PF01656">
    <property type="entry name" value="CbiA"/>
    <property type="match status" value="1"/>
</dbReference>
<reference evidence="2 3" key="1">
    <citation type="submission" date="2020-08" db="EMBL/GenBank/DDBJ databases">
        <title>Genomic Encyclopedia of Type Strains, Phase IV (KMG-IV): sequencing the most valuable type-strain genomes for metagenomic binning, comparative biology and taxonomic classification.</title>
        <authorList>
            <person name="Goeker M."/>
        </authorList>
    </citation>
    <scope>NUCLEOTIDE SEQUENCE [LARGE SCALE GENOMIC DNA]</scope>
    <source>
        <strain evidence="2 3">DSM 24661</strain>
    </source>
</reference>
<dbReference type="GO" id="GO:0051782">
    <property type="term" value="P:negative regulation of cell division"/>
    <property type="evidence" value="ECO:0007669"/>
    <property type="project" value="TreeGrafter"/>
</dbReference>
<dbReference type="RefSeq" id="WP_183858899.1">
    <property type="nucleotide sequence ID" value="NZ_JACHFH010000001.1"/>
</dbReference>
<evidence type="ECO:0000259" key="1">
    <source>
        <dbReference type="Pfam" id="PF01656"/>
    </source>
</evidence>
<keyword evidence="3" id="KW-1185">Reference proteome</keyword>
<evidence type="ECO:0000313" key="3">
    <source>
        <dbReference type="Proteomes" id="UP000559117"/>
    </source>
</evidence>
<dbReference type="SUPFAM" id="SSF52540">
    <property type="entry name" value="P-loop containing nucleoside triphosphate hydrolases"/>
    <property type="match status" value="1"/>
</dbReference>
<dbReference type="InterPro" id="IPR027417">
    <property type="entry name" value="P-loop_NTPase"/>
</dbReference>
<dbReference type="InterPro" id="IPR050625">
    <property type="entry name" value="ParA/MinD_ATPase"/>
</dbReference>
<comment type="caution">
    <text evidence="2">The sequence shown here is derived from an EMBL/GenBank/DDBJ whole genome shotgun (WGS) entry which is preliminary data.</text>
</comment>
<feature type="domain" description="CobQ/CobB/MinD/ParA nucleotide binding" evidence="1">
    <location>
        <begin position="12"/>
        <end position="215"/>
    </location>
</feature>
<organism evidence="2 3">
    <name type="scientific">Pectinatus brassicae</name>
    <dbReference type="NCBI Taxonomy" id="862415"/>
    <lineage>
        <taxon>Bacteria</taxon>
        <taxon>Bacillati</taxon>
        <taxon>Bacillota</taxon>
        <taxon>Negativicutes</taxon>
        <taxon>Selenomonadales</taxon>
        <taxon>Selenomonadaceae</taxon>
        <taxon>Pectinatus</taxon>
    </lineage>
</organism>
<dbReference type="GO" id="GO:0016887">
    <property type="term" value="F:ATP hydrolysis activity"/>
    <property type="evidence" value="ECO:0007669"/>
    <property type="project" value="TreeGrafter"/>
</dbReference>
<dbReference type="GO" id="GO:0005829">
    <property type="term" value="C:cytosol"/>
    <property type="evidence" value="ECO:0007669"/>
    <property type="project" value="TreeGrafter"/>
</dbReference>
<evidence type="ECO:0000313" key="2">
    <source>
        <dbReference type="EMBL" id="MBB5335086.1"/>
    </source>
</evidence>
<dbReference type="InterPro" id="IPR002586">
    <property type="entry name" value="CobQ/CobB/MinD/ParA_Nub-bd_dom"/>
</dbReference>
<dbReference type="GO" id="GO:0009898">
    <property type="term" value="C:cytoplasmic side of plasma membrane"/>
    <property type="evidence" value="ECO:0007669"/>
    <property type="project" value="TreeGrafter"/>
</dbReference>
<dbReference type="PANTHER" id="PTHR43384:SF13">
    <property type="entry name" value="SLR0110 PROTEIN"/>
    <property type="match status" value="1"/>
</dbReference>
<dbReference type="Gene3D" id="3.40.50.300">
    <property type="entry name" value="P-loop containing nucleotide triphosphate hydrolases"/>
    <property type="match status" value="1"/>
</dbReference>
<protein>
    <submittedName>
        <fullName evidence="2">Pilus assembly protein CpaE</fullName>
    </submittedName>
</protein>
<dbReference type="Proteomes" id="UP000559117">
    <property type="component" value="Unassembled WGS sequence"/>
</dbReference>
<accession>A0A840UDB7</accession>
<dbReference type="EMBL" id="JACHFH010000001">
    <property type="protein sequence ID" value="MBB5335086.1"/>
    <property type="molecule type" value="Genomic_DNA"/>
</dbReference>
<name>A0A840UDB7_9FIRM</name>
<dbReference type="GO" id="GO:0005524">
    <property type="term" value="F:ATP binding"/>
    <property type="evidence" value="ECO:0007669"/>
    <property type="project" value="TreeGrafter"/>
</dbReference>